<dbReference type="EMBL" id="SMGQ01000011">
    <property type="protein sequence ID" value="TCK98070.1"/>
    <property type="molecule type" value="Genomic_DNA"/>
</dbReference>
<proteinExistence type="predicted"/>
<dbReference type="InterPro" id="IPR029058">
    <property type="entry name" value="AB_hydrolase_fold"/>
</dbReference>
<evidence type="ECO:0000313" key="2">
    <source>
        <dbReference type="Proteomes" id="UP000294545"/>
    </source>
</evidence>
<name>A0A4R1MZM5_9FIRM</name>
<dbReference type="Pfam" id="PF12715">
    <property type="entry name" value="Abhydrolase_7"/>
    <property type="match status" value="1"/>
</dbReference>
<gene>
    <name evidence="1" type="ORF">EDC19_0487</name>
</gene>
<organism evidence="1 2">
    <name type="scientific">Natranaerovirga hydrolytica</name>
    <dbReference type="NCBI Taxonomy" id="680378"/>
    <lineage>
        <taxon>Bacteria</taxon>
        <taxon>Bacillati</taxon>
        <taxon>Bacillota</taxon>
        <taxon>Clostridia</taxon>
        <taxon>Lachnospirales</taxon>
        <taxon>Natranaerovirgaceae</taxon>
        <taxon>Natranaerovirga</taxon>
    </lineage>
</organism>
<sequence length="337" mass="38313">MWTPNGYIENLYKSIHIKYQFNATTQGEWQSWHNDLRSQLKKLLGDFPKVNEDFQAVELESKEFDTYIRKKVEITTFKNLRVPAYILTPQNKPSNAPAILTCVGHGHGYKEAIGLLPSEESNQPSLHKNFAIQLVNKGFIVMVPEVLGFGDRRLEEDMDKSSNENSCYRLATQLLMTGKTLAGHRVYEAIRFIDYLIEHENVNSDRIGCMGFSGGGLVAGLTAALDDRIKATVISCYNNTFKDSIMAMRHCLDNYIPNILNYCEMSDIISLIAPRHLFIESGIHDDIFPVEGSKASIKNIQKAYDVLGLRNHLQVHLFDGKHEICGIQAYPWLEKRI</sequence>
<dbReference type="AlphaFoldDB" id="A0A4R1MZM5"/>
<protein>
    <submittedName>
        <fullName evidence="1">Alpha/beta hydrolase family protein</fullName>
    </submittedName>
</protein>
<dbReference type="Gene3D" id="3.40.50.1820">
    <property type="entry name" value="alpha/beta hydrolase"/>
    <property type="match status" value="1"/>
</dbReference>
<reference evidence="1 2" key="1">
    <citation type="submission" date="2019-03" db="EMBL/GenBank/DDBJ databases">
        <title>Genomic Encyclopedia of Type Strains, Phase IV (KMG-IV): sequencing the most valuable type-strain genomes for metagenomic binning, comparative biology and taxonomic classification.</title>
        <authorList>
            <person name="Goeker M."/>
        </authorList>
    </citation>
    <scope>NUCLEOTIDE SEQUENCE [LARGE SCALE GENOMIC DNA]</scope>
    <source>
        <strain evidence="1 2">DSM 24176</strain>
    </source>
</reference>
<dbReference type="SUPFAM" id="SSF53474">
    <property type="entry name" value="alpha/beta-Hydrolases"/>
    <property type="match status" value="1"/>
</dbReference>
<dbReference type="PANTHER" id="PTHR47381:SF3">
    <property type="entry name" value="ALPHA_BETA-HYDROLASES SUPERFAMILY PROTEIN"/>
    <property type="match status" value="1"/>
</dbReference>
<keyword evidence="2" id="KW-1185">Reference proteome</keyword>
<accession>A0A4R1MZM5</accession>
<comment type="caution">
    <text evidence="1">The sequence shown here is derived from an EMBL/GenBank/DDBJ whole genome shotgun (WGS) entry which is preliminary data.</text>
</comment>
<dbReference type="GO" id="GO:0016787">
    <property type="term" value="F:hydrolase activity"/>
    <property type="evidence" value="ECO:0007669"/>
    <property type="project" value="UniProtKB-KW"/>
</dbReference>
<dbReference type="InterPro" id="IPR025890">
    <property type="entry name" value="Abhydrolase_bac"/>
</dbReference>
<dbReference type="OrthoDB" id="8183145at2"/>
<keyword evidence="1" id="KW-0378">Hydrolase</keyword>
<dbReference type="PANTHER" id="PTHR47381">
    <property type="entry name" value="ALPHA/BETA-HYDROLASES SUPERFAMILY PROTEIN"/>
    <property type="match status" value="1"/>
</dbReference>
<dbReference type="Proteomes" id="UP000294545">
    <property type="component" value="Unassembled WGS sequence"/>
</dbReference>
<evidence type="ECO:0000313" key="1">
    <source>
        <dbReference type="EMBL" id="TCK98070.1"/>
    </source>
</evidence>
<dbReference type="RefSeq" id="WP_132279974.1">
    <property type="nucleotide sequence ID" value="NZ_SMGQ01000011.1"/>
</dbReference>